<dbReference type="Proteomes" id="UP000704467">
    <property type="component" value="Unassembled WGS sequence"/>
</dbReference>
<reference evidence="1 2" key="1">
    <citation type="submission" date="2020-03" db="EMBL/GenBank/DDBJ databases">
        <title>Whole genome sequencing of clinical and environmental type strains of Ochrobactrum.</title>
        <authorList>
            <person name="Dharne M."/>
        </authorList>
    </citation>
    <scope>NUCLEOTIDE SEQUENCE [LARGE SCALE GENOMIC DNA]</scope>
    <source>
        <strain evidence="1 2">CIP 109452</strain>
    </source>
</reference>
<evidence type="ECO:0000313" key="1">
    <source>
        <dbReference type="EMBL" id="NKC02380.1"/>
    </source>
</evidence>
<sequence>MRLFATVSRMTDEGYAAGRIAVALRVHERTVYRLRKRITAARCKMLGVPVQRMLREGLSAEEIAAKLHIPLAGIKPVIAEVERRNNPVSLAVVQ</sequence>
<name>A0ABX1DK46_9HYPH</name>
<accession>A0ABX1DK46</accession>
<comment type="caution">
    <text evidence="1">The sequence shown here is derived from an EMBL/GenBank/DDBJ whole genome shotgun (WGS) entry which is preliminary data.</text>
</comment>
<organism evidence="1 2">
    <name type="scientific">Brucella haematophila</name>
    <dbReference type="NCBI Taxonomy" id="419474"/>
    <lineage>
        <taxon>Bacteria</taxon>
        <taxon>Pseudomonadati</taxon>
        <taxon>Pseudomonadota</taxon>
        <taxon>Alphaproteobacteria</taxon>
        <taxon>Hyphomicrobiales</taxon>
        <taxon>Brucellaceae</taxon>
        <taxon>Brucella/Ochrobactrum group</taxon>
        <taxon>Brucella</taxon>
    </lineage>
</organism>
<proteinExistence type="predicted"/>
<evidence type="ECO:0008006" key="3">
    <source>
        <dbReference type="Google" id="ProtNLM"/>
    </source>
</evidence>
<keyword evidence="2" id="KW-1185">Reference proteome</keyword>
<protein>
    <recommendedName>
        <fullName evidence="3">Helix-turn-helix domain-containing protein</fullName>
    </recommendedName>
</protein>
<dbReference type="EMBL" id="JAAVLN010000001">
    <property type="protein sequence ID" value="NKC02380.1"/>
    <property type="molecule type" value="Genomic_DNA"/>
</dbReference>
<gene>
    <name evidence="1" type="ORF">HED55_00220</name>
</gene>
<evidence type="ECO:0000313" key="2">
    <source>
        <dbReference type="Proteomes" id="UP000704467"/>
    </source>
</evidence>